<dbReference type="AlphaFoldDB" id="A0A424Z5Z8"/>
<sequence length="126" mass="15008">MERKTKRLWIRISAQDAELIKQKAVNYKTVSSMIWDAIKQFDDVGTKRKITTLNEMMTFYKKYQQDLAWMGSNFNQVVKRANELAIANELTVPFFENVLFPRIEELQKLLTVIKQEQHQIVKRLTR</sequence>
<proteinExistence type="predicted"/>
<evidence type="ECO:0008006" key="3">
    <source>
        <dbReference type="Google" id="ProtNLM"/>
    </source>
</evidence>
<protein>
    <recommendedName>
        <fullName evidence="3">Plasmid mobilization relaxosome protein MobC</fullName>
    </recommendedName>
</protein>
<dbReference type="Proteomes" id="UP000283868">
    <property type="component" value="Unassembled WGS sequence"/>
</dbReference>
<organism evidence="1 2">
    <name type="scientific">Prevotella intermedia</name>
    <dbReference type="NCBI Taxonomy" id="28131"/>
    <lineage>
        <taxon>Bacteria</taxon>
        <taxon>Pseudomonadati</taxon>
        <taxon>Bacteroidota</taxon>
        <taxon>Bacteroidia</taxon>
        <taxon>Bacteroidales</taxon>
        <taxon>Prevotellaceae</taxon>
        <taxon>Prevotella</taxon>
    </lineage>
</organism>
<name>A0A424Z5Z8_PREIN</name>
<evidence type="ECO:0000313" key="1">
    <source>
        <dbReference type="EMBL" id="RRF86437.1"/>
    </source>
</evidence>
<keyword evidence="2" id="KW-1185">Reference proteome</keyword>
<accession>A0A424Z5Z8</accession>
<comment type="caution">
    <text evidence="1">The sequence shown here is derived from an EMBL/GenBank/DDBJ whole genome shotgun (WGS) entry which is preliminary data.</text>
</comment>
<dbReference type="EMBL" id="QXEN01000028">
    <property type="protein sequence ID" value="RRF86437.1"/>
    <property type="molecule type" value="Genomic_DNA"/>
</dbReference>
<dbReference type="RefSeq" id="WP_124140274.1">
    <property type="nucleotide sequence ID" value="NZ_QXEM01000020.1"/>
</dbReference>
<reference evidence="1 2" key="1">
    <citation type="submission" date="2018-08" db="EMBL/GenBank/DDBJ databases">
        <title>Comparative analysis of Prevotella intermedia strains.</title>
        <authorList>
            <person name="Moon J.-H."/>
            <person name="Lee J.-H."/>
        </authorList>
    </citation>
    <scope>NUCLEOTIDE SEQUENCE [LARGE SCALE GENOMIC DNA]</scope>
    <source>
        <strain evidence="1 2">ATCC 15033</strain>
    </source>
</reference>
<gene>
    <name evidence="1" type="ORF">D2S45_11365</name>
</gene>
<evidence type="ECO:0000313" key="2">
    <source>
        <dbReference type="Proteomes" id="UP000283868"/>
    </source>
</evidence>